<dbReference type="RefSeq" id="WP_176233275.1">
    <property type="nucleotide sequence ID" value="NZ_BLRY01000031.1"/>
</dbReference>
<keyword evidence="4" id="KW-1003">Cell membrane</keyword>
<evidence type="ECO:0000256" key="8">
    <source>
        <dbReference type="ARBA" id="ARBA00023136"/>
    </source>
</evidence>
<evidence type="ECO:0000313" key="11">
    <source>
        <dbReference type="EMBL" id="GFP27374.1"/>
    </source>
</evidence>
<keyword evidence="8 10" id="KW-0472">Membrane</keyword>
<dbReference type="InterPro" id="IPR039653">
    <property type="entry name" value="Prenyltransferase"/>
</dbReference>
<sequence>MVSTKIGTFLRDIKFEHSIFALPFAYMGAILVPGLPTWWQIVWITVAMVGARTLAMSLNRLIDRNIDALNIRTRERALPTGLISVREVLVYGLLSLVVFMIAVFQLAPLCRYLWPVVIIPFVVYPYTKRFTWLSHFVLGFNYSLVPLGAWVAITNRIDLAPAVLGLAAALWLAGFDIIYSCQDVEVDQAQGLFSIPANFGIRTGLSLTRLLHLLTVLLLVLTGVLLELGLLYYAGVVVAAAFLYYENSLVKPHDFSRLNLAFFTMNGLFSTVLFLFTLADVLLIL</sequence>
<evidence type="ECO:0000256" key="7">
    <source>
        <dbReference type="ARBA" id="ARBA00022989"/>
    </source>
</evidence>
<keyword evidence="6 10" id="KW-0812">Transmembrane</keyword>
<dbReference type="EC" id="2.5.1.39" evidence="9"/>
<dbReference type="GO" id="GO:0005886">
    <property type="term" value="C:plasma membrane"/>
    <property type="evidence" value="ECO:0007669"/>
    <property type="project" value="TreeGrafter"/>
</dbReference>
<comment type="subcellular location">
    <subcellularLocation>
        <location evidence="2">Membrane</location>
        <topology evidence="2">Multi-pass membrane protein</topology>
    </subcellularLocation>
</comment>
<comment type="similarity">
    <text evidence="3">Belongs to the UbiA prenyltransferase family.</text>
</comment>
<dbReference type="InterPro" id="IPR006371">
    <property type="entry name" value="Polyprenyltransferase_UbiA-li"/>
</dbReference>
<feature type="transmembrane region" description="Helical" evidence="10">
    <location>
        <begin position="83"/>
        <end position="106"/>
    </location>
</feature>
<gene>
    <name evidence="11" type="ORF">HKBW3S33_00787</name>
</gene>
<dbReference type="Proteomes" id="UP000591948">
    <property type="component" value="Unassembled WGS sequence"/>
</dbReference>
<dbReference type="Gene3D" id="1.20.120.1780">
    <property type="entry name" value="UbiA prenyltransferase"/>
    <property type="match status" value="1"/>
</dbReference>
<feature type="transmembrane region" description="Helical" evidence="10">
    <location>
        <begin position="41"/>
        <end position="62"/>
    </location>
</feature>
<keyword evidence="12" id="KW-1185">Reference proteome</keyword>
<reference evidence="11 12" key="1">
    <citation type="journal article" date="2020" name="Front. Microbiol.">
        <title>Single-cell genomics of novel Actinobacteria with the Wood-Ljungdahl pathway discovered in a serpentinizing system.</title>
        <authorList>
            <person name="Merino N."/>
            <person name="Kawai M."/>
            <person name="Boyd E.S."/>
            <person name="Colman D.R."/>
            <person name="McGlynn S.E."/>
            <person name="Nealson K.H."/>
            <person name="Kurokawa K."/>
            <person name="Hongoh Y."/>
        </authorList>
    </citation>
    <scope>NUCLEOTIDE SEQUENCE [LARGE SCALE GENOMIC DNA]</scope>
    <source>
        <strain evidence="11 12">S33</strain>
    </source>
</reference>
<keyword evidence="4" id="KW-0997">Cell inner membrane</keyword>
<evidence type="ECO:0000256" key="6">
    <source>
        <dbReference type="ARBA" id="ARBA00022692"/>
    </source>
</evidence>
<feature type="transmembrane region" description="Helical" evidence="10">
    <location>
        <begin position="210"/>
        <end position="243"/>
    </location>
</feature>
<dbReference type="CDD" id="cd13959">
    <property type="entry name" value="PT_UbiA_COQ2"/>
    <property type="match status" value="1"/>
</dbReference>
<organism evidence="11 12">
    <name type="scientific">Candidatus Hakubella thermalkaliphila</name>
    <dbReference type="NCBI Taxonomy" id="2754717"/>
    <lineage>
        <taxon>Bacteria</taxon>
        <taxon>Bacillati</taxon>
        <taxon>Actinomycetota</taxon>
        <taxon>Actinomycetota incertae sedis</taxon>
        <taxon>Candidatus Hakubellales</taxon>
        <taxon>Candidatus Hakubellaceae</taxon>
        <taxon>Candidatus Hakubella</taxon>
    </lineage>
</organism>
<proteinExistence type="inferred from homology"/>
<protein>
    <recommendedName>
        <fullName evidence="9">4-hydroxybenzoate polyprenyltransferase</fullName>
        <ecNumber evidence="9">2.5.1.39</ecNumber>
    </recommendedName>
</protein>
<evidence type="ECO:0000256" key="4">
    <source>
        <dbReference type="ARBA" id="ARBA00022519"/>
    </source>
</evidence>
<dbReference type="GO" id="GO:0008412">
    <property type="term" value="F:4-hydroxybenzoate polyprenyltransferase activity"/>
    <property type="evidence" value="ECO:0007669"/>
    <property type="project" value="UniProtKB-EC"/>
</dbReference>
<dbReference type="FunFam" id="1.20.120.1780:FF:000001">
    <property type="entry name" value="4-hydroxybenzoate octaprenyltransferase"/>
    <property type="match status" value="1"/>
</dbReference>
<accession>A0A6V8P6W3</accession>
<dbReference type="PANTHER" id="PTHR11048">
    <property type="entry name" value="PRENYLTRANSFERASES"/>
    <property type="match status" value="1"/>
</dbReference>
<dbReference type="InterPro" id="IPR000537">
    <property type="entry name" value="UbiA_prenyltransferase"/>
</dbReference>
<keyword evidence="5 11" id="KW-0808">Transferase</keyword>
<evidence type="ECO:0000256" key="3">
    <source>
        <dbReference type="ARBA" id="ARBA00005985"/>
    </source>
</evidence>
<name>A0A6V8P6W3_9ACTN</name>
<feature type="transmembrane region" description="Helical" evidence="10">
    <location>
        <begin position="263"/>
        <end position="284"/>
    </location>
</feature>
<evidence type="ECO:0000256" key="9">
    <source>
        <dbReference type="ARBA" id="ARBA00034524"/>
    </source>
</evidence>
<evidence type="ECO:0000256" key="1">
    <source>
        <dbReference type="ARBA" id="ARBA00001946"/>
    </source>
</evidence>
<dbReference type="PANTHER" id="PTHR11048:SF28">
    <property type="entry name" value="4-HYDROXYBENZOATE POLYPRENYLTRANSFERASE, MITOCHONDRIAL"/>
    <property type="match status" value="1"/>
</dbReference>
<dbReference type="NCBIfam" id="TIGR01475">
    <property type="entry name" value="ubiA_other"/>
    <property type="match status" value="1"/>
</dbReference>
<dbReference type="Gene3D" id="1.10.357.140">
    <property type="entry name" value="UbiA prenyltransferase"/>
    <property type="match status" value="1"/>
</dbReference>
<dbReference type="Pfam" id="PF01040">
    <property type="entry name" value="UbiA"/>
    <property type="match status" value="1"/>
</dbReference>
<dbReference type="EMBL" id="BLRY01000031">
    <property type="protein sequence ID" value="GFP27374.1"/>
    <property type="molecule type" value="Genomic_DNA"/>
</dbReference>
<feature type="transmembrane region" description="Helical" evidence="10">
    <location>
        <begin position="132"/>
        <end position="153"/>
    </location>
</feature>
<dbReference type="GO" id="GO:0006744">
    <property type="term" value="P:ubiquinone biosynthetic process"/>
    <property type="evidence" value="ECO:0007669"/>
    <property type="project" value="TreeGrafter"/>
</dbReference>
<dbReference type="AlphaFoldDB" id="A0A6V8P6W3"/>
<feature type="transmembrane region" description="Helical" evidence="10">
    <location>
        <begin position="15"/>
        <end position="35"/>
    </location>
</feature>
<evidence type="ECO:0000256" key="2">
    <source>
        <dbReference type="ARBA" id="ARBA00004141"/>
    </source>
</evidence>
<comment type="cofactor">
    <cofactor evidence="1">
        <name>Mg(2+)</name>
        <dbReference type="ChEBI" id="CHEBI:18420"/>
    </cofactor>
</comment>
<evidence type="ECO:0000256" key="5">
    <source>
        <dbReference type="ARBA" id="ARBA00022679"/>
    </source>
</evidence>
<evidence type="ECO:0000256" key="10">
    <source>
        <dbReference type="SAM" id="Phobius"/>
    </source>
</evidence>
<comment type="caution">
    <text evidence="11">The sequence shown here is derived from an EMBL/GenBank/DDBJ whole genome shotgun (WGS) entry which is preliminary data.</text>
</comment>
<dbReference type="InterPro" id="IPR044878">
    <property type="entry name" value="UbiA_sf"/>
</dbReference>
<feature type="transmembrane region" description="Helical" evidence="10">
    <location>
        <begin position="159"/>
        <end position="179"/>
    </location>
</feature>
<dbReference type="FunFam" id="1.10.357.140:FF:000008">
    <property type="entry name" value="4-hydroxybenzoate octaprenyltransferase"/>
    <property type="match status" value="1"/>
</dbReference>
<evidence type="ECO:0000313" key="12">
    <source>
        <dbReference type="Proteomes" id="UP000591948"/>
    </source>
</evidence>
<keyword evidence="7 10" id="KW-1133">Transmembrane helix</keyword>